<organism evidence="1 2">
    <name type="scientific">Thioalkalivibrio denitrificans</name>
    <dbReference type="NCBI Taxonomy" id="108003"/>
    <lineage>
        <taxon>Bacteria</taxon>
        <taxon>Pseudomonadati</taxon>
        <taxon>Pseudomonadota</taxon>
        <taxon>Gammaproteobacteria</taxon>
        <taxon>Chromatiales</taxon>
        <taxon>Ectothiorhodospiraceae</taxon>
        <taxon>Thioalkalivibrio</taxon>
    </lineage>
</organism>
<evidence type="ECO:0000313" key="2">
    <source>
        <dbReference type="Proteomes" id="UP000189462"/>
    </source>
</evidence>
<dbReference type="STRING" id="108003.B1C78_02630"/>
<dbReference type="SUPFAM" id="SSF53901">
    <property type="entry name" value="Thiolase-like"/>
    <property type="match status" value="1"/>
</dbReference>
<dbReference type="InterPro" id="IPR016039">
    <property type="entry name" value="Thiolase-like"/>
</dbReference>
<dbReference type="GO" id="GO:0016746">
    <property type="term" value="F:acyltransferase activity"/>
    <property type="evidence" value="ECO:0007669"/>
    <property type="project" value="InterPro"/>
</dbReference>
<dbReference type="OrthoDB" id="5405536at2"/>
<gene>
    <name evidence="1" type="ORF">B1C78_02630</name>
</gene>
<dbReference type="RefSeq" id="WP_077277578.1">
    <property type="nucleotide sequence ID" value="NZ_MVBK01000014.1"/>
</dbReference>
<reference evidence="1 2" key="1">
    <citation type="submission" date="2017-02" db="EMBL/GenBank/DDBJ databases">
        <title>Genomic diversity within the haloalkaliphilic genus Thioalkalivibrio.</title>
        <authorList>
            <person name="Ahn A.-C."/>
            <person name="Meier-Kolthoff J."/>
            <person name="Overmars L."/>
            <person name="Richter M."/>
            <person name="Woyke T."/>
            <person name="Sorokin D.Y."/>
            <person name="Muyzer G."/>
        </authorList>
    </citation>
    <scope>NUCLEOTIDE SEQUENCE [LARGE SCALE GENOMIC DNA]</scope>
    <source>
        <strain evidence="1 2">ALJD</strain>
    </source>
</reference>
<name>A0A1V3NSE5_9GAMM</name>
<dbReference type="Proteomes" id="UP000189462">
    <property type="component" value="Unassembled WGS sequence"/>
</dbReference>
<proteinExistence type="predicted"/>
<comment type="caution">
    <text evidence="1">The sequence shown here is derived from an EMBL/GenBank/DDBJ whole genome shotgun (WGS) entry which is preliminary data.</text>
</comment>
<dbReference type="Gene3D" id="3.40.47.10">
    <property type="match status" value="1"/>
</dbReference>
<protein>
    <recommendedName>
        <fullName evidence="3">Beta-ketoacyl synthase N-terminal domain-containing protein</fullName>
    </recommendedName>
</protein>
<keyword evidence="2" id="KW-1185">Reference proteome</keyword>
<sequence>MPEGQTADAFALAPAGVAITAVGLHCGAGDQPFGLFGVVAAGHSLARADENLTAPLPGDDGDAAVMLARSHLPAMDPDERMFSALALALDGALARWPAPVGEGRKVLVQVLVPGPDSERGSILHTDRWAHRLRTRDAGRESLDVRIAPLRGCATRALLRTLEAWDEEGWDAVIFGAVDSLVDELTCRALARAGRAQTVRSDGVVPGEAACCLVLERKLEDDGSVMAWLDALAVSDEPHAGAPHRHRLEGLGRAMREALGHAKRPLEDLGALVLTLGSDASALLEWYQTESRLWPTELPEAERVAVALGEADAVPAPEPAVPERLNLNLSLGDIGAASLPVALALACARLEFEHPVVDNCMATEAGGSPQRGAVLLRRPHGAQTGARAA</sequence>
<dbReference type="EMBL" id="MVBK01000014">
    <property type="protein sequence ID" value="OOG27883.1"/>
    <property type="molecule type" value="Genomic_DNA"/>
</dbReference>
<dbReference type="AlphaFoldDB" id="A0A1V3NSE5"/>
<evidence type="ECO:0008006" key="3">
    <source>
        <dbReference type="Google" id="ProtNLM"/>
    </source>
</evidence>
<accession>A0A1V3NSE5</accession>
<evidence type="ECO:0000313" key="1">
    <source>
        <dbReference type="EMBL" id="OOG27883.1"/>
    </source>
</evidence>